<evidence type="ECO:0000313" key="3">
    <source>
        <dbReference type="Proteomes" id="UP000468766"/>
    </source>
</evidence>
<feature type="compositionally biased region" description="Polar residues" evidence="1">
    <location>
        <begin position="43"/>
        <end position="52"/>
    </location>
</feature>
<feature type="region of interest" description="Disordered" evidence="1">
    <location>
        <begin position="99"/>
        <end position="121"/>
    </location>
</feature>
<organism evidence="2 3">
    <name type="scientific">Heliorestis acidaminivorans</name>
    <dbReference type="NCBI Taxonomy" id="553427"/>
    <lineage>
        <taxon>Bacteria</taxon>
        <taxon>Bacillati</taxon>
        <taxon>Bacillota</taxon>
        <taxon>Clostridia</taxon>
        <taxon>Eubacteriales</taxon>
        <taxon>Heliobacteriaceae</taxon>
        <taxon>Heliorestis</taxon>
    </lineage>
</organism>
<keyword evidence="3" id="KW-1185">Reference proteome</keyword>
<gene>
    <name evidence="2" type="ORF">F9B85_03385</name>
</gene>
<comment type="caution">
    <text evidence="2">The sequence shown here is derived from an EMBL/GenBank/DDBJ whole genome shotgun (WGS) entry which is preliminary data.</text>
</comment>
<evidence type="ECO:0000313" key="2">
    <source>
        <dbReference type="EMBL" id="KAB2953675.1"/>
    </source>
</evidence>
<accession>A0A6I0ESU5</accession>
<dbReference type="Proteomes" id="UP000468766">
    <property type="component" value="Unassembled WGS sequence"/>
</dbReference>
<evidence type="ECO:0000256" key="1">
    <source>
        <dbReference type="SAM" id="MobiDB-lite"/>
    </source>
</evidence>
<feature type="compositionally biased region" description="Low complexity" evidence="1">
    <location>
        <begin position="11"/>
        <end position="42"/>
    </location>
</feature>
<dbReference type="AlphaFoldDB" id="A0A6I0ESU5"/>
<name>A0A6I0ESU5_9FIRM</name>
<proteinExistence type="predicted"/>
<feature type="region of interest" description="Disordered" evidence="1">
    <location>
        <begin position="1"/>
        <end position="52"/>
    </location>
</feature>
<reference evidence="2 3" key="1">
    <citation type="submission" date="2019-10" db="EMBL/GenBank/DDBJ databases">
        <title>Whole-genome sequence of the extremophile Heliorestis acidaminivorans DSM 24790.</title>
        <authorList>
            <person name="Kyndt J.A."/>
            <person name="Meyer T.E."/>
        </authorList>
    </citation>
    <scope>NUCLEOTIDE SEQUENCE [LARGE SCALE GENOMIC DNA]</scope>
    <source>
        <strain evidence="2 3">DSM 24790</strain>
    </source>
</reference>
<dbReference type="EMBL" id="WBXO01000002">
    <property type="protein sequence ID" value="KAB2953675.1"/>
    <property type="molecule type" value="Genomic_DNA"/>
</dbReference>
<dbReference type="RefSeq" id="WP_151618569.1">
    <property type="nucleotide sequence ID" value="NZ_WBXO01000002.1"/>
</dbReference>
<protein>
    <submittedName>
        <fullName evidence="2">Uncharacterized protein</fullName>
    </submittedName>
</protein>
<sequence length="243" mass="26860">MSLVTLHKNISSESTSTTSTTSSASSNSYTTSATMHSSATSTDVGTNNSPSFSQVLNEKTIEQGKQGHMHQATAPADPWKRENWSADNAYRQSLLNPQLLPDTGHERYKLTAPSDKGSRSTDVHASEFKALSCGNIMRYDYGAGGELVWQTFIPNNEWQKTQNVNTDATIGTVYTRQDSAYGFTTRYDRTSQGNGSPENFQPEANRVALDKMMAQAQVYQDAFAKIRNYYASNLQQSLLKDLP</sequence>